<dbReference type="RefSeq" id="WP_159270084.1">
    <property type="nucleotide sequence ID" value="NZ_CACSIK010000003.1"/>
</dbReference>
<dbReference type="EMBL" id="CACSIM010000006">
    <property type="protein sequence ID" value="CAA0118722.1"/>
    <property type="molecule type" value="Genomic_DNA"/>
</dbReference>
<keyword evidence="3" id="KW-1185">Reference proteome</keyword>
<evidence type="ECO:0008006" key="5">
    <source>
        <dbReference type="Google" id="ProtNLM"/>
    </source>
</evidence>
<dbReference type="EMBL" id="CACSIK010000003">
    <property type="protein sequence ID" value="CAA0111609.1"/>
    <property type="molecule type" value="Genomic_DNA"/>
</dbReference>
<dbReference type="SUPFAM" id="SSF52540">
    <property type="entry name" value="P-loop containing nucleoside triphosphate hydrolases"/>
    <property type="match status" value="1"/>
</dbReference>
<organism evidence="1 3">
    <name type="scientific">Zhongshania aliphaticivorans</name>
    <dbReference type="NCBI Taxonomy" id="1470434"/>
    <lineage>
        <taxon>Bacteria</taxon>
        <taxon>Pseudomonadati</taxon>
        <taxon>Pseudomonadota</taxon>
        <taxon>Gammaproteobacteria</taxon>
        <taxon>Cellvibrionales</taxon>
        <taxon>Spongiibacteraceae</taxon>
        <taxon>Zhongshania</taxon>
    </lineage>
</organism>
<gene>
    <name evidence="1" type="ORF">IHBHHGIJ_03317</name>
    <name evidence="2" type="ORF">KFEGEMFD_03530</name>
</gene>
<proteinExistence type="predicted"/>
<evidence type="ECO:0000313" key="3">
    <source>
        <dbReference type="Proteomes" id="UP000435877"/>
    </source>
</evidence>
<reference evidence="3 4" key="1">
    <citation type="submission" date="2019-11" db="EMBL/GenBank/DDBJ databases">
        <authorList>
            <person name="Holert J."/>
        </authorList>
    </citation>
    <scope>NUCLEOTIDE SEQUENCE [LARGE SCALE GENOMIC DNA]</scope>
    <source>
        <strain evidence="2">BC3_2A</strain>
        <strain evidence="1">SB11_1A</strain>
    </source>
</reference>
<dbReference type="Proteomes" id="UP000439591">
    <property type="component" value="Unassembled WGS sequence"/>
</dbReference>
<evidence type="ECO:0000313" key="4">
    <source>
        <dbReference type="Proteomes" id="UP000439591"/>
    </source>
</evidence>
<name>A0A5S9Q305_9GAMM</name>
<sequence>MSNTLDPNTTLLVLGTSRGGTTLITAALGAHPAVAMLDEEFGDAVFHVTGGKFRGNKLCVPNQLEWDKHHQWWHELFAFSGYLRKSMLYNLMPCGSLSMTDYLKRSPVQPICILRNPDSVISSIVKRERRKTKVAAYRWSRCVNFFQQLLDEHPKQENLKKPIIINFEKLVASPEATLKKLCLEIGLEYHPQMLEAPERNTRYGGKTFDASKAADSISDKYASFLSDKTLTLYESLIAASIPAETDNNPVKACP</sequence>
<dbReference type="AlphaFoldDB" id="A0A5S9Q305"/>
<dbReference type="InterPro" id="IPR027417">
    <property type="entry name" value="P-loop_NTPase"/>
</dbReference>
<dbReference type="Proteomes" id="UP000435877">
    <property type="component" value="Unassembled WGS sequence"/>
</dbReference>
<accession>A0A5S9Q305</accession>
<dbReference type="Gene3D" id="3.40.50.300">
    <property type="entry name" value="P-loop containing nucleotide triphosphate hydrolases"/>
    <property type="match status" value="1"/>
</dbReference>
<protein>
    <recommendedName>
        <fullName evidence="5">Sulfotransferase family protein</fullName>
    </recommendedName>
</protein>
<dbReference type="OrthoDB" id="5432096at2"/>
<evidence type="ECO:0000313" key="1">
    <source>
        <dbReference type="EMBL" id="CAA0111609.1"/>
    </source>
</evidence>
<dbReference type="Pfam" id="PF13469">
    <property type="entry name" value="Sulfotransfer_3"/>
    <property type="match status" value="1"/>
</dbReference>
<evidence type="ECO:0000313" key="2">
    <source>
        <dbReference type="EMBL" id="CAA0118722.1"/>
    </source>
</evidence>